<feature type="compositionally biased region" description="Basic residues" evidence="1">
    <location>
        <begin position="1"/>
        <end position="10"/>
    </location>
</feature>
<reference evidence="2" key="1">
    <citation type="submission" date="2021-04" db="EMBL/GenBank/DDBJ databases">
        <title>Dactylosporangium aurantiacum NRRL B-8018 full assembly.</title>
        <authorList>
            <person name="Hartkoorn R.C."/>
            <person name="Beaudoing E."/>
            <person name="Hot D."/>
        </authorList>
    </citation>
    <scope>NUCLEOTIDE SEQUENCE</scope>
    <source>
        <strain evidence="2">NRRL B-8018</strain>
    </source>
</reference>
<organism evidence="2 3">
    <name type="scientific">Dactylosporangium aurantiacum</name>
    <dbReference type="NCBI Taxonomy" id="35754"/>
    <lineage>
        <taxon>Bacteria</taxon>
        <taxon>Bacillati</taxon>
        <taxon>Actinomycetota</taxon>
        <taxon>Actinomycetes</taxon>
        <taxon>Micromonosporales</taxon>
        <taxon>Micromonosporaceae</taxon>
        <taxon>Dactylosporangium</taxon>
    </lineage>
</organism>
<dbReference type="EMBL" id="CP073767">
    <property type="protein sequence ID" value="UWZ55780.1"/>
    <property type="molecule type" value="Genomic_DNA"/>
</dbReference>
<feature type="region of interest" description="Disordered" evidence="1">
    <location>
        <begin position="1"/>
        <end position="21"/>
    </location>
</feature>
<evidence type="ECO:0000256" key="1">
    <source>
        <dbReference type="SAM" id="MobiDB-lite"/>
    </source>
</evidence>
<sequence>MSQQKQRHSSGTKPATPTGPQTRAALLQRAGRKAVPLRKVFVQLPQGSPSPRHGMLAPFATAGDLRGMRAYLMVLAASSGQGEGGRTTELDSLVWARLFDVHLHAEDSAARTAAWRTLLRLQTKQLLTCTRTRGSRRISVTLLREDGSGAPYTRPGVTDKDAYLQLPLAFWLKGFDGKMTMPSLAMLLTVCSARSWEDYPAERMPDWYGWSADTTERGLKTLLELNLIERRPRFKSAPLTPTGATKFYEYRPARIMRVSAKAKAAAPTTTAGASA</sequence>
<name>A0A9Q9MIE6_9ACTN</name>
<dbReference type="AlphaFoldDB" id="A0A9Q9MIE6"/>
<gene>
    <name evidence="2" type="ORF">Daura_06135</name>
</gene>
<dbReference type="KEGG" id="daur:Daura_06135"/>
<dbReference type="RefSeq" id="WP_063745469.1">
    <property type="nucleotide sequence ID" value="NZ_CP073767.1"/>
</dbReference>
<dbReference type="Proteomes" id="UP001058003">
    <property type="component" value="Chromosome"/>
</dbReference>
<accession>A0A9Q9MIE6</accession>
<dbReference type="OrthoDB" id="4188495at2"/>
<proteinExistence type="predicted"/>
<keyword evidence="3" id="KW-1185">Reference proteome</keyword>
<evidence type="ECO:0000313" key="3">
    <source>
        <dbReference type="Proteomes" id="UP001058003"/>
    </source>
</evidence>
<feature type="compositionally biased region" description="Polar residues" evidence="1">
    <location>
        <begin position="11"/>
        <end position="21"/>
    </location>
</feature>
<protein>
    <submittedName>
        <fullName evidence="2">Uncharacterized protein</fullName>
    </submittedName>
</protein>
<evidence type="ECO:0000313" key="2">
    <source>
        <dbReference type="EMBL" id="UWZ55780.1"/>
    </source>
</evidence>